<feature type="non-terminal residue" evidence="8">
    <location>
        <position position="1"/>
    </location>
</feature>
<dbReference type="SUPFAM" id="SSF53448">
    <property type="entry name" value="Nucleotide-diphospho-sugar transferases"/>
    <property type="match status" value="1"/>
</dbReference>
<feature type="domain" description="Glycosyltransferase 2-like" evidence="7">
    <location>
        <begin position="22"/>
        <end position="134"/>
    </location>
</feature>
<dbReference type="PANTHER" id="PTHR48090">
    <property type="entry name" value="UNDECAPRENYL-PHOSPHATE 4-DEOXY-4-FORMAMIDO-L-ARABINOSE TRANSFERASE-RELATED"/>
    <property type="match status" value="1"/>
</dbReference>
<gene>
    <name evidence="8" type="ORF">METZ01_LOCUS438739</name>
</gene>
<sequence>MEKKTHQIGELIPPKAIKISMVFSFRNEEDVLPELISRVRNVLELEKEKGLISSHELIFINDRSTDRSEAILMEQDKSHGDIKIINMSRTFGVSPCVMTGLKYSAGDAAIYMDADLQDPPEAISKILEVWKSEDNV</sequence>
<proteinExistence type="predicted"/>
<evidence type="ECO:0000256" key="5">
    <source>
        <dbReference type="ARBA" id="ARBA00022989"/>
    </source>
</evidence>
<dbReference type="InterPro" id="IPR001173">
    <property type="entry name" value="Glyco_trans_2-like"/>
</dbReference>
<reference evidence="8" key="1">
    <citation type="submission" date="2018-05" db="EMBL/GenBank/DDBJ databases">
        <authorList>
            <person name="Lanie J.A."/>
            <person name="Ng W.-L."/>
            <person name="Kazmierczak K.M."/>
            <person name="Andrzejewski T.M."/>
            <person name="Davidsen T.M."/>
            <person name="Wayne K.J."/>
            <person name="Tettelin H."/>
            <person name="Glass J.I."/>
            <person name="Rusch D."/>
            <person name="Podicherti R."/>
            <person name="Tsui H.-C.T."/>
            <person name="Winkler M.E."/>
        </authorList>
    </citation>
    <scope>NUCLEOTIDE SEQUENCE</scope>
</reference>
<keyword evidence="3" id="KW-0808">Transferase</keyword>
<keyword evidence="5" id="KW-1133">Transmembrane helix</keyword>
<evidence type="ECO:0000259" key="7">
    <source>
        <dbReference type="Pfam" id="PF00535"/>
    </source>
</evidence>
<evidence type="ECO:0000256" key="3">
    <source>
        <dbReference type="ARBA" id="ARBA00022679"/>
    </source>
</evidence>
<accession>A0A382YSN8</accession>
<evidence type="ECO:0000256" key="2">
    <source>
        <dbReference type="ARBA" id="ARBA00022676"/>
    </source>
</evidence>
<feature type="non-terminal residue" evidence="8">
    <location>
        <position position="136"/>
    </location>
</feature>
<dbReference type="InterPro" id="IPR029044">
    <property type="entry name" value="Nucleotide-diphossugar_trans"/>
</dbReference>
<protein>
    <recommendedName>
        <fullName evidence="7">Glycosyltransferase 2-like domain-containing protein</fullName>
    </recommendedName>
</protein>
<evidence type="ECO:0000256" key="6">
    <source>
        <dbReference type="ARBA" id="ARBA00023136"/>
    </source>
</evidence>
<keyword evidence="2" id="KW-0328">Glycosyltransferase</keyword>
<dbReference type="GO" id="GO:0016757">
    <property type="term" value="F:glycosyltransferase activity"/>
    <property type="evidence" value="ECO:0007669"/>
    <property type="project" value="UniProtKB-KW"/>
</dbReference>
<name>A0A382YSN8_9ZZZZ</name>
<dbReference type="PANTHER" id="PTHR48090:SF1">
    <property type="entry name" value="PROPHAGE BACTOPRENOL GLUCOSYL TRANSFERASE HOMOLOG"/>
    <property type="match status" value="1"/>
</dbReference>
<evidence type="ECO:0000256" key="4">
    <source>
        <dbReference type="ARBA" id="ARBA00022692"/>
    </source>
</evidence>
<dbReference type="Pfam" id="PF00535">
    <property type="entry name" value="Glycos_transf_2"/>
    <property type="match status" value="1"/>
</dbReference>
<dbReference type="Gene3D" id="3.90.550.10">
    <property type="entry name" value="Spore Coat Polysaccharide Biosynthesis Protein SpsA, Chain A"/>
    <property type="match status" value="1"/>
</dbReference>
<dbReference type="AlphaFoldDB" id="A0A382YSN8"/>
<evidence type="ECO:0000313" key="8">
    <source>
        <dbReference type="EMBL" id="SVD85885.1"/>
    </source>
</evidence>
<keyword evidence="6" id="KW-0472">Membrane</keyword>
<organism evidence="8">
    <name type="scientific">marine metagenome</name>
    <dbReference type="NCBI Taxonomy" id="408172"/>
    <lineage>
        <taxon>unclassified sequences</taxon>
        <taxon>metagenomes</taxon>
        <taxon>ecological metagenomes</taxon>
    </lineage>
</organism>
<comment type="subcellular location">
    <subcellularLocation>
        <location evidence="1">Membrane</location>
        <topology evidence="1">Multi-pass membrane protein</topology>
    </subcellularLocation>
</comment>
<dbReference type="GO" id="GO:0005886">
    <property type="term" value="C:plasma membrane"/>
    <property type="evidence" value="ECO:0007669"/>
    <property type="project" value="TreeGrafter"/>
</dbReference>
<dbReference type="InterPro" id="IPR050256">
    <property type="entry name" value="Glycosyltransferase_2"/>
</dbReference>
<dbReference type="EMBL" id="UINC01177975">
    <property type="protein sequence ID" value="SVD85885.1"/>
    <property type="molecule type" value="Genomic_DNA"/>
</dbReference>
<evidence type="ECO:0000256" key="1">
    <source>
        <dbReference type="ARBA" id="ARBA00004141"/>
    </source>
</evidence>
<keyword evidence="4" id="KW-0812">Transmembrane</keyword>